<dbReference type="InterPro" id="IPR019734">
    <property type="entry name" value="TPR_rpt"/>
</dbReference>
<dbReference type="SUPFAM" id="SSF53335">
    <property type="entry name" value="S-adenosyl-L-methionine-dependent methyltransferases"/>
    <property type="match status" value="1"/>
</dbReference>
<dbReference type="GO" id="GO:0032259">
    <property type="term" value="P:methylation"/>
    <property type="evidence" value="ECO:0007669"/>
    <property type="project" value="UniProtKB-KW"/>
</dbReference>
<dbReference type="PANTHER" id="PTHR43861">
    <property type="entry name" value="TRANS-ACONITATE 2-METHYLTRANSFERASE-RELATED"/>
    <property type="match status" value="1"/>
</dbReference>
<reference evidence="1" key="1">
    <citation type="submission" date="2019-08" db="EMBL/GenBank/DDBJ databases">
        <authorList>
            <person name="Kucharzyk K."/>
            <person name="Murdoch R.W."/>
            <person name="Higgins S."/>
            <person name="Loffler F."/>
        </authorList>
    </citation>
    <scope>NUCLEOTIDE SEQUENCE</scope>
</reference>
<dbReference type="Pfam" id="PF13489">
    <property type="entry name" value="Methyltransf_23"/>
    <property type="match status" value="1"/>
</dbReference>
<keyword evidence="1" id="KW-0830">Ubiquinone</keyword>
<dbReference type="EC" id="2.1.1.222" evidence="1"/>
<name>A0A644YR66_9ZZZZ</name>
<dbReference type="AlphaFoldDB" id="A0A644YR66"/>
<evidence type="ECO:0000313" key="1">
    <source>
        <dbReference type="EMBL" id="MPM31000.1"/>
    </source>
</evidence>
<dbReference type="CDD" id="cd02440">
    <property type="entry name" value="AdoMet_MTases"/>
    <property type="match status" value="1"/>
</dbReference>
<keyword evidence="1" id="KW-0808">Transferase</keyword>
<dbReference type="GO" id="GO:0102208">
    <property type="term" value="F:2-polyprenyl-6-hydroxyphenol methylase activity"/>
    <property type="evidence" value="ECO:0007669"/>
    <property type="project" value="UniProtKB-EC"/>
</dbReference>
<dbReference type="Gene3D" id="3.40.50.150">
    <property type="entry name" value="Vaccinia Virus protein VP39"/>
    <property type="match status" value="1"/>
</dbReference>
<dbReference type="Gene3D" id="1.25.40.10">
    <property type="entry name" value="Tetratricopeptide repeat domain"/>
    <property type="match status" value="2"/>
</dbReference>
<dbReference type="EMBL" id="VSSQ01005950">
    <property type="protein sequence ID" value="MPM31000.1"/>
    <property type="molecule type" value="Genomic_DNA"/>
</dbReference>
<dbReference type="Pfam" id="PF13181">
    <property type="entry name" value="TPR_8"/>
    <property type="match status" value="1"/>
</dbReference>
<dbReference type="SMART" id="SM00028">
    <property type="entry name" value="TPR"/>
    <property type="match status" value="3"/>
</dbReference>
<gene>
    <name evidence="1" type="primary">ubiG_29</name>
    <name evidence="1" type="ORF">SDC9_77553</name>
</gene>
<proteinExistence type="predicted"/>
<accession>A0A644YR66</accession>
<protein>
    <submittedName>
        <fullName evidence="1">Ubiquinone biosynthesis O-methyltransferase</fullName>
        <ecNumber evidence="1">2.1.1.222</ecNumber>
    </submittedName>
</protein>
<dbReference type="InterPro" id="IPR029063">
    <property type="entry name" value="SAM-dependent_MTases_sf"/>
</dbReference>
<keyword evidence="1" id="KW-0489">Methyltransferase</keyword>
<dbReference type="SUPFAM" id="SSF48452">
    <property type="entry name" value="TPR-like"/>
    <property type="match status" value="1"/>
</dbReference>
<dbReference type="InterPro" id="IPR011990">
    <property type="entry name" value="TPR-like_helical_dom_sf"/>
</dbReference>
<dbReference type="PANTHER" id="PTHR43861:SF6">
    <property type="entry name" value="METHYLTRANSFERASE TYPE 11"/>
    <property type="match status" value="1"/>
</dbReference>
<sequence length="582" mass="67799">MLTIINNYIEICDRLINKKRCDLLSKKEIEFCKIIKLAKENFRNNNLTSGLRNVRDAVVIHEEMARPMQLYLEKVIPGYNAELEYFNNSNGEKNMNNELIEYCNKIKSQVEQLINNKSLDQANLLIEEYENIIKEDLDIWSMKAVIEIMKNNLDEAEIILKKSLQIDKNSFDINYNLGYLYQLKGNNNVATKYYKIACDITDDNSILQQLNDTINSLSSYDSIENDVKIYIKQGDYSEVINDLNNKVISRDYNKVISVCDYWLENVSKDTAIIYYFKALASNGLREFDDALFYHKKALELDNSFADMRNKKSKYIYDYSEKEINCIGCESNEYEIIWIGNQSISEDNKELINPIRRWVQCKKCGLIYVNPQPEEDVLNKYYSIIAKEKFGGIYGNIDDRFNFLVDLANDRLSKIESYNKGEKTLLDIGAGVGTFVGTALDRGWDATGLELTPEDCEYAKNKYGIEHLQQNFYSFTDNQKYDVVTLFEVIEHLQNPLKDLKRINGLIKQNGLLVVATPIVNTLYGKKMKEHNIFWNVVTHLSYFSREVMIEYLNQSGFEVIETNMSKEQMGRVEFYCRKITEI</sequence>
<organism evidence="1">
    <name type="scientific">bioreactor metagenome</name>
    <dbReference type="NCBI Taxonomy" id="1076179"/>
    <lineage>
        <taxon>unclassified sequences</taxon>
        <taxon>metagenomes</taxon>
        <taxon>ecological metagenomes</taxon>
    </lineage>
</organism>
<comment type="caution">
    <text evidence="1">The sequence shown here is derived from an EMBL/GenBank/DDBJ whole genome shotgun (WGS) entry which is preliminary data.</text>
</comment>